<keyword evidence="3" id="KW-0689">Ribosomal protein</keyword>
<keyword evidence="8" id="KW-1185">Reference proteome</keyword>
<evidence type="ECO:0008006" key="9">
    <source>
        <dbReference type="Google" id="ProtNLM"/>
    </source>
</evidence>
<sequence>MPSQQLHSVASELLLNDRTLVVPAPPLSIATAGDMVWIAFSDGKVEVRNTRTGEVARRFEPAVSAVATSAPVDSGAVGILSNMTNQMPVRSTLGVGGATRMSAPLKQGGDQNAMAALTTNGAVIVRVILAVPTVDGGTHVWMGLSNGCIEVHDGEAFSSSSLETAVGVSNRPSACGLVALMRKHEAAVTSLTEFGGFVYSGSEDCQILQWRACHPANVRPFSSRCLHNGPVRCLYAEGNALVSGSDDCTVKVWDIGEGTMRLTGYFHSQSGGVLALCRVGEHMWSGDASGQVVRWLLRTCEAVGIHTPHSGRIMSLCRVGNRVYSGSSDGAMGIFDAATGQLLQHIMDQALGWVTAVECPAQLSRFVVWSSSTDGAVRCWYQDEYVNMSADETRFSDSSWYISGSTPYREFRAAVRQRTQQLKQQLEAIEHRDNQAMALLRRCSAALGGGGSELEIQQQQLHGKLAKAEERCRTAEKSAAAKRDAIAQMDRDITTTLALLQNARSELNSLLPGEAEKVLASMPTVSAEALVAYTPTPGLAILDTTMAAPHITKTSQSESAAAPPQLSSSLIPPPSVPTVTVNRSTAEASAYPRQQHLLPSTHATSITPPVGPPALLGPLRLPFTPVVPPPNATVPITNLPPPPAAATTSTLGVGGSLTASRPFLPPSSALTTGASASAPAAGTVSIDSTAAAVTAGPGVGIAPAAGAGLGTAAGAGLGTAAGAGLGTAAGAGLGTAAGAGLGTTAGPGVVIAPAVGAGPGTTAGAGLGVGLGTTAGPGVAIAPAVGAGLGTTAGPGVGIAPAAGAGPGTAAGAGLGTTAGPGVAIAPAVGAGPGTAAGAGVANALAGGAGPGTANAALEGSTQARNGTTVVAVEKNSVLFSPGHDSFNWTNPHVGNYIQRRYYGASPSLRTTDLMKQERRRGRLPRVKVEALQRNRSHSRSSPAPRETKPCPSGACSKQETSTMMTTVLKASST</sequence>
<keyword evidence="1 4" id="KW-0853">WD repeat</keyword>
<evidence type="ECO:0000256" key="1">
    <source>
        <dbReference type="ARBA" id="ARBA00022574"/>
    </source>
</evidence>
<keyword evidence="3" id="KW-0687">Ribonucleoprotein</keyword>
<gene>
    <name evidence="7" type="ORF">JKF63_02137</name>
</gene>
<feature type="repeat" description="WD" evidence="4">
    <location>
        <begin position="237"/>
        <end position="263"/>
    </location>
</feature>
<evidence type="ECO:0000256" key="5">
    <source>
        <dbReference type="SAM" id="Coils"/>
    </source>
</evidence>
<dbReference type="InterPro" id="IPR044715">
    <property type="entry name" value="WDR86-like"/>
</dbReference>
<dbReference type="GeneID" id="94288256"/>
<keyword evidence="2" id="KW-0677">Repeat</keyword>
<evidence type="ECO:0000256" key="3">
    <source>
        <dbReference type="ARBA" id="ARBA00022980"/>
    </source>
</evidence>
<dbReference type="InterPro" id="IPR001680">
    <property type="entry name" value="WD40_rpt"/>
</dbReference>
<evidence type="ECO:0000256" key="6">
    <source>
        <dbReference type="SAM" id="MobiDB-lite"/>
    </source>
</evidence>
<dbReference type="Proteomes" id="UP000674318">
    <property type="component" value="Unassembled WGS sequence"/>
</dbReference>
<dbReference type="SMART" id="SM00320">
    <property type="entry name" value="WD40"/>
    <property type="match status" value="4"/>
</dbReference>
<feature type="region of interest" description="Disordered" evidence="6">
    <location>
        <begin position="918"/>
        <end position="962"/>
    </location>
</feature>
<feature type="compositionally biased region" description="Low complexity" evidence="6">
    <location>
        <begin position="554"/>
        <end position="570"/>
    </location>
</feature>
<dbReference type="OrthoDB" id="674604at2759"/>
<evidence type="ECO:0000256" key="4">
    <source>
        <dbReference type="PROSITE-ProRule" id="PRU00221"/>
    </source>
</evidence>
<dbReference type="InterPro" id="IPR019775">
    <property type="entry name" value="WD40_repeat_CS"/>
</dbReference>
<dbReference type="PANTHER" id="PTHR44489">
    <property type="match status" value="1"/>
</dbReference>
<dbReference type="KEGG" id="phet:94288256"/>
<protein>
    <recommendedName>
        <fullName evidence="9">Guanine nucleotide-binding protein subunit beta-like protein</fullName>
    </recommendedName>
</protein>
<accession>A0A836HP08</accession>
<dbReference type="PANTHER" id="PTHR44489:SF11">
    <property type="entry name" value="WD REPEAT DOMAIN 86"/>
    <property type="match status" value="1"/>
</dbReference>
<dbReference type="GO" id="GO:0005840">
    <property type="term" value="C:ribosome"/>
    <property type="evidence" value="ECO:0007669"/>
    <property type="project" value="UniProtKB-KW"/>
</dbReference>
<dbReference type="RefSeq" id="XP_067754336.1">
    <property type="nucleotide sequence ID" value="XM_067898179.1"/>
</dbReference>
<dbReference type="EMBL" id="JAFJZO010000033">
    <property type="protein sequence ID" value="KAG5495084.1"/>
    <property type="molecule type" value="Genomic_DNA"/>
</dbReference>
<evidence type="ECO:0000256" key="2">
    <source>
        <dbReference type="ARBA" id="ARBA00022737"/>
    </source>
</evidence>
<dbReference type="Pfam" id="PF00400">
    <property type="entry name" value="WD40"/>
    <property type="match status" value="2"/>
</dbReference>
<dbReference type="PROSITE" id="PS00678">
    <property type="entry name" value="WD_REPEATS_1"/>
    <property type="match status" value="1"/>
</dbReference>
<feature type="region of interest" description="Disordered" evidence="6">
    <location>
        <begin position="552"/>
        <end position="580"/>
    </location>
</feature>
<dbReference type="AlphaFoldDB" id="A0A836HP08"/>
<name>A0A836HP08_9TRYP</name>
<dbReference type="Gene3D" id="2.130.10.10">
    <property type="entry name" value="YVTN repeat-like/Quinoprotein amine dehydrogenase"/>
    <property type="match status" value="1"/>
</dbReference>
<reference evidence="7 8" key="1">
    <citation type="submission" date="2021-02" db="EMBL/GenBank/DDBJ databases">
        <title>Porcisia hertigi Genome sequencing and assembly.</title>
        <authorList>
            <person name="Almutairi H."/>
            <person name="Gatherer D."/>
        </authorList>
    </citation>
    <scope>NUCLEOTIDE SEQUENCE [LARGE SCALE GENOMIC DNA]</scope>
    <source>
        <strain evidence="7 8">C119</strain>
    </source>
</reference>
<comment type="caution">
    <text evidence="7">The sequence shown here is derived from an EMBL/GenBank/DDBJ whole genome shotgun (WGS) entry which is preliminary data.</text>
</comment>
<evidence type="ECO:0000313" key="8">
    <source>
        <dbReference type="Proteomes" id="UP000674318"/>
    </source>
</evidence>
<dbReference type="PROSITE" id="PS50082">
    <property type="entry name" value="WD_REPEATS_2"/>
    <property type="match status" value="1"/>
</dbReference>
<dbReference type="InterPro" id="IPR015943">
    <property type="entry name" value="WD40/YVTN_repeat-like_dom_sf"/>
</dbReference>
<evidence type="ECO:0000313" key="7">
    <source>
        <dbReference type="EMBL" id="KAG5495084.1"/>
    </source>
</evidence>
<dbReference type="InterPro" id="IPR036322">
    <property type="entry name" value="WD40_repeat_dom_sf"/>
</dbReference>
<dbReference type="SUPFAM" id="SSF50978">
    <property type="entry name" value="WD40 repeat-like"/>
    <property type="match status" value="1"/>
</dbReference>
<proteinExistence type="predicted"/>
<organism evidence="7 8">
    <name type="scientific">Porcisia hertigi</name>
    <dbReference type="NCBI Taxonomy" id="2761500"/>
    <lineage>
        <taxon>Eukaryota</taxon>
        <taxon>Discoba</taxon>
        <taxon>Euglenozoa</taxon>
        <taxon>Kinetoplastea</taxon>
        <taxon>Metakinetoplastina</taxon>
        <taxon>Trypanosomatida</taxon>
        <taxon>Trypanosomatidae</taxon>
        <taxon>Leishmaniinae</taxon>
        <taxon>Porcisia</taxon>
    </lineage>
</organism>
<keyword evidence="5" id="KW-0175">Coiled coil</keyword>
<feature type="coiled-coil region" evidence="5">
    <location>
        <begin position="458"/>
        <end position="485"/>
    </location>
</feature>